<dbReference type="InterPro" id="IPR051318">
    <property type="entry name" value="Fe-S_L-Ser"/>
</dbReference>
<comment type="cofactor">
    <cofactor evidence="1 11">
        <name>[4Fe-4S] cluster</name>
        <dbReference type="ChEBI" id="CHEBI:49883"/>
    </cofactor>
</comment>
<dbReference type="EMBL" id="JBIQWK010000001">
    <property type="protein sequence ID" value="MFI0571031.1"/>
    <property type="molecule type" value="Genomic_DNA"/>
</dbReference>
<keyword evidence="6 11" id="KW-0479">Metal-binding</keyword>
<dbReference type="PANTHER" id="PTHR30182:SF1">
    <property type="entry name" value="L-SERINE DEHYDRATASE 1"/>
    <property type="match status" value="1"/>
</dbReference>
<evidence type="ECO:0000256" key="8">
    <source>
        <dbReference type="ARBA" id="ARBA00023014"/>
    </source>
</evidence>
<evidence type="ECO:0000256" key="5">
    <source>
        <dbReference type="ARBA" id="ARBA00022485"/>
    </source>
</evidence>
<dbReference type="InterPro" id="IPR005131">
    <property type="entry name" value="Ser_deHydtase_bsu"/>
</dbReference>
<organism evidence="14 15">
    <name type="scientific">Streptomyces tendae</name>
    <dbReference type="NCBI Taxonomy" id="1932"/>
    <lineage>
        <taxon>Bacteria</taxon>
        <taxon>Bacillati</taxon>
        <taxon>Actinomycetota</taxon>
        <taxon>Actinomycetes</taxon>
        <taxon>Kitasatosporales</taxon>
        <taxon>Streptomycetaceae</taxon>
        <taxon>Streptomyces</taxon>
    </lineage>
</organism>
<evidence type="ECO:0000256" key="4">
    <source>
        <dbReference type="ARBA" id="ARBA00022432"/>
    </source>
</evidence>
<dbReference type="GO" id="GO:0003941">
    <property type="term" value="F:L-serine ammonia-lyase activity"/>
    <property type="evidence" value="ECO:0007669"/>
    <property type="project" value="UniProtKB-EC"/>
</dbReference>
<evidence type="ECO:0000256" key="2">
    <source>
        <dbReference type="ARBA" id="ARBA00004742"/>
    </source>
</evidence>
<evidence type="ECO:0000256" key="10">
    <source>
        <dbReference type="ARBA" id="ARBA00049406"/>
    </source>
</evidence>
<accession>A0ABW7RTQ0</accession>
<dbReference type="InterPro" id="IPR029009">
    <property type="entry name" value="ASB_dom_sf"/>
</dbReference>
<dbReference type="Pfam" id="PF03313">
    <property type="entry name" value="SDH_alpha"/>
    <property type="match status" value="1"/>
</dbReference>
<name>A0ABW7RTQ0_STRTE</name>
<evidence type="ECO:0000313" key="15">
    <source>
        <dbReference type="Proteomes" id="UP001610810"/>
    </source>
</evidence>
<evidence type="ECO:0000256" key="11">
    <source>
        <dbReference type="RuleBase" id="RU366059"/>
    </source>
</evidence>
<protein>
    <recommendedName>
        <fullName evidence="11">L-serine dehydratase</fullName>
        <ecNumber evidence="11">4.3.1.17</ecNumber>
    </recommendedName>
</protein>
<dbReference type="NCBIfam" id="TIGR00720">
    <property type="entry name" value="sda_mono"/>
    <property type="match status" value="1"/>
</dbReference>
<keyword evidence="9 11" id="KW-0456">Lyase</keyword>
<reference evidence="14 15" key="1">
    <citation type="submission" date="2024-10" db="EMBL/GenBank/DDBJ databases">
        <authorList>
            <person name="Wannawong T."/>
            <person name="Kuncharoen N."/>
            <person name="Mhuantong W."/>
        </authorList>
    </citation>
    <scope>NUCLEOTIDE SEQUENCE [LARGE SCALE GENOMIC DNA]</scope>
    <source>
        <strain evidence="14 15">CALK1-4</strain>
    </source>
</reference>
<keyword evidence="5 11" id="KW-0004">4Fe-4S</keyword>
<dbReference type="EC" id="4.3.1.17" evidence="11"/>
<gene>
    <name evidence="14" type="ORF">ACH3YB_05140</name>
</gene>
<evidence type="ECO:0000256" key="6">
    <source>
        <dbReference type="ARBA" id="ARBA00022723"/>
    </source>
</evidence>
<evidence type="ECO:0000313" key="14">
    <source>
        <dbReference type="EMBL" id="MFI0571031.1"/>
    </source>
</evidence>
<evidence type="ECO:0000259" key="12">
    <source>
        <dbReference type="Pfam" id="PF03313"/>
    </source>
</evidence>
<evidence type="ECO:0000256" key="7">
    <source>
        <dbReference type="ARBA" id="ARBA00023004"/>
    </source>
</evidence>
<keyword evidence="15" id="KW-1185">Reference proteome</keyword>
<dbReference type="Proteomes" id="UP001610810">
    <property type="component" value="Unassembled WGS sequence"/>
</dbReference>
<evidence type="ECO:0000256" key="9">
    <source>
        <dbReference type="ARBA" id="ARBA00023239"/>
    </source>
</evidence>
<keyword evidence="8 11" id="KW-0411">Iron-sulfur</keyword>
<comment type="pathway">
    <text evidence="2">Carbohydrate biosynthesis; gluconeogenesis.</text>
</comment>
<keyword evidence="4 11" id="KW-0312">Gluconeogenesis</keyword>
<dbReference type="PANTHER" id="PTHR30182">
    <property type="entry name" value="L-SERINE DEHYDRATASE"/>
    <property type="match status" value="1"/>
</dbReference>
<feature type="domain" description="Serine dehydratase-like alpha subunit" evidence="12">
    <location>
        <begin position="187"/>
        <end position="449"/>
    </location>
</feature>
<comment type="catalytic activity">
    <reaction evidence="10 11">
        <text>L-serine = pyruvate + NH4(+)</text>
        <dbReference type="Rhea" id="RHEA:19169"/>
        <dbReference type="ChEBI" id="CHEBI:15361"/>
        <dbReference type="ChEBI" id="CHEBI:28938"/>
        <dbReference type="ChEBI" id="CHEBI:33384"/>
        <dbReference type="EC" id="4.3.1.17"/>
    </reaction>
</comment>
<comment type="caution">
    <text evidence="14">The sequence shown here is derived from an EMBL/GenBank/DDBJ whole genome shotgun (WGS) entry which is preliminary data.</text>
</comment>
<comment type="similarity">
    <text evidence="3 11">Belongs to the iron-sulfur dependent L-serine dehydratase family.</text>
</comment>
<dbReference type="Gene3D" id="3.30.1330.90">
    <property type="entry name" value="D-3-phosphoglycerate dehydrogenase, domain 3"/>
    <property type="match status" value="1"/>
</dbReference>
<keyword evidence="7 11" id="KW-0408">Iron</keyword>
<dbReference type="SUPFAM" id="SSF143548">
    <property type="entry name" value="Serine metabolism enzymes domain"/>
    <property type="match status" value="1"/>
</dbReference>
<dbReference type="InterPro" id="IPR005130">
    <property type="entry name" value="Ser_deHydtase-like_asu"/>
</dbReference>
<dbReference type="Pfam" id="PF03315">
    <property type="entry name" value="SDH_beta"/>
    <property type="match status" value="1"/>
</dbReference>
<proteinExistence type="inferred from homology"/>
<evidence type="ECO:0000256" key="1">
    <source>
        <dbReference type="ARBA" id="ARBA00001966"/>
    </source>
</evidence>
<dbReference type="RefSeq" id="WP_161380564.1">
    <property type="nucleotide sequence ID" value="NZ_JBIQWK010000001.1"/>
</dbReference>
<feature type="domain" description="Serine dehydratase beta chain" evidence="13">
    <location>
        <begin position="4"/>
        <end position="157"/>
    </location>
</feature>
<sequence>MAISVFDLFSIGIGPSSSHTVGPMRAARMFARRLRNEELLDSVTSVRAELYGSLGATGHGHGTPKAVLLGLEGDSPRTVDVETADARVETIRSSGRISLLGEHEIAFAYDDDMVLHRRKALPYHANGMTLWAYDAEGAEVLTKTYYSVGGGFVVDEDAVGADRIVLDDTVLKYPFRTGDELLRLARETGLSISALMLENERAWRDEDEIREGLLEIWRVMRACVDRGMTREGILPGGLKVRRRAANTARKLRSEGDPQALAMEWITLYAMAVNEENAAGGRVVTAPTNGAAGIIPAVLHYYVNFVPGADEDGVVRFLLAAGAIGMLFKENASISGAEVGCQGEVGSACSMAAGALAEVLGGSPEQVENAAEIGMEHNLGLTCDPVGGLVQIPCIERNGMAAVKAVTAARMAMRGDGSHKVSLDKVIKTMKETGADMSVKYKETARGGLAVNIIEC</sequence>
<dbReference type="InterPro" id="IPR004644">
    <property type="entry name" value="Fe-S_L-Ser_mono"/>
</dbReference>
<evidence type="ECO:0000256" key="3">
    <source>
        <dbReference type="ARBA" id="ARBA00008636"/>
    </source>
</evidence>
<evidence type="ECO:0000259" key="13">
    <source>
        <dbReference type="Pfam" id="PF03315"/>
    </source>
</evidence>